<comment type="caution">
    <text evidence="1">The sequence shown here is derived from an EMBL/GenBank/DDBJ whole genome shotgun (WGS) entry which is preliminary data.</text>
</comment>
<dbReference type="EMBL" id="NIVC01000421">
    <property type="protein sequence ID" value="PAA83350.1"/>
    <property type="molecule type" value="Genomic_DNA"/>
</dbReference>
<name>A0A267GBD0_9PLAT</name>
<keyword evidence="2" id="KW-1185">Reference proteome</keyword>
<evidence type="ECO:0000313" key="1">
    <source>
        <dbReference type="EMBL" id="PAA83350.1"/>
    </source>
</evidence>
<evidence type="ECO:0000313" key="2">
    <source>
        <dbReference type="Proteomes" id="UP000215902"/>
    </source>
</evidence>
<sequence length="1083" mass="123791">MFLSALGSDGLHFQPTKEAIDFWKVDKTKSGGCQCSSCSDGYCSMGLVQVARKVILAHLELTSSSVTTSHGELMDSKFSKAFLSSISEGSKEECDVSAIETAYKRLESLTTSIGQEDSVLMHECLAILSGLLCVNEALVSLRQSTDEWPKKCAIARSVVTWHLSPSRQHLIDNWIKMLLRKAAGVMFFNVAKLKEVCNYQNFRLAFKWFEAMIERKEEVKRPVTTRKLLMRKTDKDIVASEFTITGIISMAACLLELRQTVRANILLDLFRKKLFPRAARTSDERYLKAYADYIRGVCLFEDTNPQRIAIRRPEAYKQFLQDRYTEAKLSLDESAHELEECAPKSSLLASVYTVRGIVRANMLADFSSDALCDLSKATDLECEIRQPTASMRSLLQILRIGADSVSSKQDQNEWNEVYQQALKCHLEVSIKVDCQKYAGARERETKEGNTSCEDKPVPKTISDVVISQIETPLDLVREYLDCYRKEGLEYFKDRLRRCKETNSYVAGLLCHLFIAKYYIYACAKGKVECRQAKVSRLVSMYFGIELSLESYQSITLKRLVSDHHEMGPAIALICGFWIANEAELCLLKVVARNLKLFSPTLHTKDNKSSKLVTTVAFLKIFFSSNHFRLLDQTWRQCRALNEHATLICSELSEDPSMGQSEFVSFLRIYVGELAYRMCDKIKDNQDFSASVRRRSCDELFRVLQQNLSSPEGHVLPSSLAVMCLTALGNFSDAPRNCKTLFGMPDFRLHRFQLAYDLCAAAGLVDTEVHASLHISVGMFLYSNACATVSKPAFNEFNAAIFKFRQAAQIFDTICGDHVGAAMAQGMIAVLYFNQRQLEDQEHRALEAFSECLRLEVSLLQNDCMSSPWLWKTIEVVRKCRYLFLGSHSKHFPKWDVITKHLEMIRDRNLQTLLTEDDWKESLVPKAPVFWEISDPLFDADESYLAETSQQLLDMVYPSNSLPTETEIRCYARYLQLMWNHHKRECAPKESSDDSRLIHFMKKPLIPFRARMPGQDYSCPLFKCWIHPRTKDFLAGLNEYTVQRTEKREATFLMLQENHRRMLCCAKIQEFLCDSKLNLAPMSE</sequence>
<organism evidence="1 2">
    <name type="scientific">Macrostomum lignano</name>
    <dbReference type="NCBI Taxonomy" id="282301"/>
    <lineage>
        <taxon>Eukaryota</taxon>
        <taxon>Metazoa</taxon>
        <taxon>Spiralia</taxon>
        <taxon>Lophotrochozoa</taxon>
        <taxon>Platyhelminthes</taxon>
        <taxon>Rhabditophora</taxon>
        <taxon>Macrostomorpha</taxon>
        <taxon>Macrostomida</taxon>
        <taxon>Macrostomidae</taxon>
        <taxon>Macrostomum</taxon>
    </lineage>
</organism>
<dbReference type="AlphaFoldDB" id="A0A267GBD0"/>
<reference evidence="1 2" key="1">
    <citation type="submission" date="2017-06" db="EMBL/GenBank/DDBJ databases">
        <title>A platform for efficient transgenesis in Macrostomum lignano, a flatworm model organism for stem cell research.</title>
        <authorList>
            <person name="Berezikov E."/>
        </authorList>
    </citation>
    <scope>NUCLEOTIDE SEQUENCE [LARGE SCALE GENOMIC DNA]</scope>
    <source>
        <strain evidence="1">DV1</strain>
        <tissue evidence="1">Whole organism</tissue>
    </source>
</reference>
<gene>
    <name evidence="1" type="ORF">BOX15_Mlig008703g2</name>
</gene>
<dbReference type="Proteomes" id="UP000215902">
    <property type="component" value="Unassembled WGS sequence"/>
</dbReference>
<accession>A0A267GBD0</accession>
<proteinExistence type="predicted"/>
<protein>
    <submittedName>
        <fullName evidence="1">Uncharacterized protein</fullName>
    </submittedName>
</protein>